<reference evidence="2 3" key="1">
    <citation type="journal article" date="2013" name="Genome Announc.">
        <title>Draft Genome Sequence of Rhizobium mesoamericanum STM3625, a Nitrogen-Fixing Symbiont of Mimosa pudica Isolated in French Guiana (South America).</title>
        <authorList>
            <person name="Moulin L."/>
            <person name="Mornico D."/>
            <person name="Melkonian R."/>
            <person name="Klonowska A."/>
        </authorList>
    </citation>
    <scope>NUCLEOTIDE SEQUENCE [LARGE SCALE GENOMIC DNA]</scope>
    <source>
        <strain evidence="2 3">STM3625</strain>
    </source>
</reference>
<dbReference type="EC" id="2.3.2.2" evidence="2"/>
<evidence type="ECO:0000256" key="1">
    <source>
        <dbReference type="SAM" id="MobiDB-lite"/>
    </source>
</evidence>
<dbReference type="Gene3D" id="3.60.20.40">
    <property type="match status" value="1"/>
</dbReference>
<dbReference type="InterPro" id="IPR029055">
    <property type="entry name" value="Ntn_hydrolases_N"/>
</dbReference>
<dbReference type="PANTHER" id="PTHR43881:SF5">
    <property type="entry name" value="GAMMA-GLUTAMYLTRANSPEPTIDASE"/>
    <property type="match status" value="1"/>
</dbReference>
<dbReference type="PANTHER" id="PTHR43881">
    <property type="entry name" value="GAMMA-GLUTAMYLTRANSPEPTIDASE (AFU_ORTHOLOGUE AFUA_4G13580)"/>
    <property type="match status" value="1"/>
</dbReference>
<dbReference type="InterPro" id="IPR043137">
    <property type="entry name" value="GGT_ssub_C"/>
</dbReference>
<dbReference type="eggNOG" id="COG0405">
    <property type="taxonomic scope" value="Bacteria"/>
</dbReference>
<evidence type="ECO:0000313" key="3">
    <source>
        <dbReference type="Proteomes" id="UP000009319"/>
    </source>
</evidence>
<dbReference type="HOGENOM" id="CLU_014813_3_0_5"/>
<dbReference type="GO" id="GO:0103068">
    <property type="term" value="F:leukotriene C4 gamma-glutamyl transferase activity"/>
    <property type="evidence" value="ECO:0007669"/>
    <property type="project" value="UniProtKB-EC"/>
</dbReference>
<dbReference type="Proteomes" id="UP000009319">
    <property type="component" value="Unassembled WGS sequence"/>
</dbReference>
<name>K0PY91_9HYPH</name>
<keyword evidence="2" id="KW-0012">Acyltransferase</keyword>
<dbReference type="Gene3D" id="1.10.246.130">
    <property type="match status" value="1"/>
</dbReference>
<organism evidence="2 3">
    <name type="scientific">Rhizobium mesoamericanum STM3625</name>
    <dbReference type="NCBI Taxonomy" id="1211777"/>
    <lineage>
        <taxon>Bacteria</taxon>
        <taxon>Pseudomonadati</taxon>
        <taxon>Pseudomonadota</taxon>
        <taxon>Alphaproteobacteria</taxon>
        <taxon>Hyphomicrobiales</taxon>
        <taxon>Rhizobiaceae</taxon>
        <taxon>Rhizobium/Agrobacterium group</taxon>
        <taxon>Rhizobium</taxon>
    </lineage>
</organism>
<keyword evidence="2" id="KW-0808">Transferase</keyword>
<accession>K0PY91</accession>
<dbReference type="SUPFAM" id="SSF56235">
    <property type="entry name" value="N-terminal nucleophile aminohydrolases (Ntn hydrolases)"/>
    <property type="match status" value="1"/>
</dbReference>
<evidence type="ECO:0000313" key="2">
    <source>
        <dbReference type="EMBL" id="CCM78918.1"/>
    </source>
</evidence>
<keyword evidence="3" id="KW-1185">Reference proteome</keyword>
<comment type="caution">
    <text evidence="2">The sequence shown here is derived from an EMBL/GenBank/DDBJ whole genome shotgun (WGS) entry which is preliminary data.</text>
</comment>
<protein>
    <submittedName>
        <fullName evidence="2">Putative gamma-glutamyltransferase ywrD</fullName>
        <ecNumber evidence="2">2.3.2.2</ecNumber>
    </submittedName>
</protein>
<sequence>MIQADEDPRRQATGRGGMVTSPHALASEAGAAILRAGGNALEAAIAIGSTIAVVYPHFCGLGGDSVWLVADRSGRKTCFLGIGQAARKLPNFDESIPLRGPLSALTSACAVDAWRHAHDYSARHWGGRIDFAALLADAIRHAKEGFPITRSQSFWLAFRQAEAANWPGFAALFMPGGTAPETGSLFRQENLAWSLSLIGRDGPRSFYRGELGARIAAGLQAAGSPLTSDDLEATRTREVAPVSLSYRGFELLAPPPPTQGLSTLAIMGILAHFDFAPHQAGSADHLHLCVEAVKRAFLDRGGIADPDVVPQPVAEWLSAHHLAQAAASIDPARALAWPAPYRSGDTVFFAATDAEGGSVSVLQSTYFDWGSGVVVGDTGILWQNRGAAFSPDPTHVNGIAPGKRPFYTLNPGLGLRSGRPALLYGTQGADGQPQTLAMLLTRLIDFGEEPAVALAGPRFLLGKTFSDSSDSLKLESDTGEVVFAELAARGHAVSPIEAKSPLAGMAGAIVIDGDGLATGAHDPRGDGLAIGITFGDIDR</sequence>
<dbReference type="EMBL" id="CANI01000040">
    <property type="protein sequence ID" value="CCM78918.1"/>
    <property type="molecule type" value="Genomic_DNA"/>
</dbReference>
<dbReference type="InterPro" id="IPR043138">
    <property type="entry name" value="GGT_lsub"/>
</dbReference>
<dbReference type="STRING" id="1211777.BN77_p11614"/>
<feature type="compositionally biased region" description="Basic and acidic residues" evidence="1">
    <location>
        <begin position="1"/>
        <end position="10"/>
    </location>
</feature>
<feature type="region of interest" description="Disordered" evidence="1">
    <location>
        <begin position="1"/>
        <end position="20"/>
    </location>
</feature>
<dbReference type="Pfam" id="PF01019">
    <property type="entry name" value="G_glu_transpept"/>
    <property type="match status" value="1"/>
</dbReference>
<proteinExistence type="predicted"/>
<gene>
    <name evidence="2" type="primary">ywrD</name>
    <name evidence="2" type="ORF">BN77_p11614</name>
</gene>
<dbReference type="InterPro" id="IPR052896">
    <property type="entry name" value="GGT-like_enzyme"/>
</dbReference>
<dbReference type="PRINTS" id="PR01210">
    <property type="entry name" value="GGTRANSPTASE"/>
</dbReference>
<dbReference type="AlphaFoldDB" id="K0PY91"/>